<dbReference type="EMBL" id="LR743589">
    <property type="protein sequence ID" value="CAA2616585.1"/>
    <property type="molecule type" value="Genomic_DNA"/>
</dbReference>
<dbReference type="Proteomes" id="UP000663760">
    <property type="component" value="Chromosome 2"/>
</dbReference>
<keyword evidence="1" id="KW-0472">Membrane</keyword>
<proteinExistence type="predicted"/>
<feature type="transmembrane region" description="Helical" evidence="1">
    <location>
        <begin position="45"/>
        <end position="68"/>
    </location>
</feature>
<dbReference type="InterPro" id="IPR032816">
    <property type="entry name" value="VTT_dom"/>
</dbReference>
<evidence type="ECO:0000313" key="3">
    <source>
        <dbReference type="EMBL" id="CAA2616585.1"/>
    </source>
</evidence>
<accession>A0A7I8IGR4</accession>
<name>A0A7I8IGR4_SPIIN</name>
<evidence type="ECO:0000313" key="5">
    <source>
        <dbReference type="Proteomes" id="UP000663760"/>
    </source>
</evidence>
<keyword evidence="1" id="KW-1133">Transmembrane helix</keyword>
<protein>
    <recommendedName>
        <fullName evidence="2">VTT domain-containing protein</fullName>
    </recommendedName>
</protein>
<keyword evidence="1" id="KW-0812">Transmembrane</keyword>
<gene>
    <name evidence="3" type="ORF">SI7747_02002803</name>
    <name evidence="4" type="ORF">SI8410_02003025</name>
</gene>
<dbReference type="Pfam" id="PF09335">
    <property type="entry name" value="VTT_dom"/>
    <property type="match status" value="1"/>
</dbReference>
<evidence type="ECO:0000256" key="1">
    <source>
        <dbReference type="SAM" id="Phobius"/>
    </source>
</evidence>
<dbReference type="OrthoDB" id="202840at2759"/>
<organism evidence="3">
    <name type="scientific">Spirodela intermedia</name>
    <name type="common">Intermediate duckweed</name>
    <dbReference type="NCBI Taxonomy" id="51605"/>
    <lineage>
        <taxon>Eukaryota</taxon>
        <taxon>Viridiplantae</taxon>
        <taxon>Streptophyta</taxon>
        <taxon>Embryophyta</taxon>
        <taxon>Tracheophyta</taxon>
        <taxon>Spermatophyta</taxon>
        <taxon>Magnoliopsida</taxon>
        <taxon>Liliopsida</taxon>
        <taxon>Araceae</taxon>
        <taxon>Lemnoideae</taxon>
        <taxon>Spirodela</taxon>
    </lineage>
</organism>
<reference evidence="3" key="1">
    <citation type="submission" date="2019-12" db="EMBL/GenBank/DDBJ databases">
        <authorList>
            <person name="Scholz U."/>
            <person name="Mascher M."/>
            <person name="Fiebig A."/>
        </authorList>
    </citation>
    <scope>NUCLEOTIDE SEQUENCE</scope>
</reference>
<dbReference type="EMBL" id="LR746265">
    <property type="protein sequence ID" value="CAA7391790.1"/>
    <property type="molecule type" value="Genomic_DNA"/>
</dbReference>
<dbReference type="PANTHER" id="PTHR46431">
    <property type="entry name" value="EXPRESSED PROTEIN"/>
    <property type="match status" value="1"/>
</dbReference>
<feature type="domain" description="VTT" evidence="2">
    <location>
        <begin position="110"/>
        <end position="230"/>
    </location>
</feature>
<evidence type="ECO:0000313" key="4">
    <source>
        <dbReference type="EMBL" id="CAA7391790.1"/>
    </source>
</evidence>
<feature type="transmembrane region" description="Helical" evidence="1">
    <location>
        <begin position="129"/>
        <end position="150"/>
    </location>
</feature>
<sequence>MAAVMKLRMEDGNGDYVILVPLEDLESGTVVGFHGWNLPRIRDSIWWWAKLASLCVCFLALAAAFVFWGAPLLINKVVIPVLDWERTAFSPPILGLILFSSIAIFPTLLLPSSPSMWISGITFGYGYGFLLIMAGTSLGMSLPFLIGSLFRRKIHQCLEKWPKQAAIVRLAGEGDWFHQFQSVAVLRISPFPYIIFNYASVATNVRYWPYLLGSLAGIVPETFITIYSGIFIRKLADASFAPGFLSGDQILCDALGFGGAVAATAATTIYARRTLRTLQAEDEPQ</sequence>
<keyword evidence="5" id="KW-1185">Reference proteome</keyword>
<dbReference type="PANTHER" id="PTHR46431:SF7">
    <property type="entry name" value="SNARE ASSOCIATED GOLGI PROTEIN FAMILY"/>
    <property type="match status" value="1"/>
</dbReference>
<feature type="transmembrane region" description="Helical" evidence="1">
    <location>
        <begin position="89"/>
        <end position="109"/>
    </location>
</feature>
<evidence type="ECO:0000259" key="2">
    <source>
        <dbReference type="Pfam" id="PF09335"/>
    </source>
</evidence>
<dbReference type="AlphaFoldDB" id="A0A7I8IGR4"/>